<dbReference type="EMBL" id="CP011366">
    <property type="protein sequence ID" value="AKG73504.1"/>
    <property type="molecule type" value="Genomic_DNA"/>
</dbReference>
<evidence type="ECO:0000313" key="1">
    <source>
        <dbReference type="EMBL" id="AKG73504.1"/>
    </source>
</evidence>
<name>A0A0F7HKA5_9STAP</name>
<reference evidence="2 4" key="3">
    <citation type="submission" date="2016-10" db="EMBL/GenBank/DDBJ databases">
        <authorList>
            <person name="Varghese N."/>
            <person name="Submissions S."/>
        </authorList>
    </citation>
    <scope>NUCLEOTIDE SEQUENCE [LARGE SCALE GENOMIC DNA]</scope>
    <source>
        <strain evidence="2 4">CGMCC 1.6501</strain>
    </source>
</reference>
<sequence length="173" mass="20577">MISYRTLNEYLDNIELPMSIEEVLDYEHTLGENDLAYINSANRFLKEYADYDSYRNQKAHCIGTCLTNLTRSGMYFLLENEFVTVSTSNLRPFSEQSEWQITHYPFNEIQELDLQLMEYTNESNYEAGVMYMKVLNEKELERTHILRNLNPKHFQCFIDFHNEIIESKKITGI</sequence>
<dbReference type="EMBL" id="FOTB01000001">
    <property type="protein sequence ID" value="SFK51723.1"/>
    <property type="molecule type" value="Genomic_DNA"/>
</dbReference>
<accession>A0A0F7HKA5</accession>
<keyword evidence="3" id="KW-1185">Reference proteome</keyword>
<evidence type="ECO:0000313" key="2">
    <source>
        <dbReference type="EMBL" id="SFK51723.1"/>
    </source>
</evidence>
<evidence type="ECO:0000313" key="3">
    <source>
        <dbReference type="Proteomes" id="UP000034029"/>
    </source>
</evidence>
<dbReference type="KEGG" id="shv:AAT16_04310"/>
<gene>
    <name evidence="1" type="ORF">AAT16_04310</name>
    <name evidence="2" type="ORF">SAMN05216235_0100</name>
</gene>
<dbReference type="Proteomes" id="UP000183090">
    <property type="component" value="Unassembled WGS sequence"/>
</dbReference>
<proteinExistence type="predicted"/>
<dbReference type="AlphaFoldDB" id="A0A0F7HKA5"/>
<evidence type="ECO:0008006" key="5">
    <source>
        <dbReference type="Google" id="ProtNLM"/>
    </source>
</evidence>
<organism evidence="2 4">
    <name type="scientific">Salinicoccus halodurans</name>
    <dbReference type="NCBI Taxonomy" id="407035"/>
    <lineage>
        <taxon>Bacteria</taxon>
        <taxon>Bacillati</taxon>
        <taxon>Bacillota</taxon>
        <taxon>Bacilli</taxon>
        <taxon>Bacillales</taxon>
        <taxon>Staphylococcaceae</taxon>
        <taxon>Salinicoccus</taxon>
    </lineage>
</organism>
<dbReference type="Proteomes" id="UP000034029">
    <property type="component" value="Chromosome"/>
</dbReference>
<protein>
    <recommendedName>
        <fullName evidence="5">PilZ domain-containing protein</fullName>
    </recommendedName>
</protein>
<reference evidence="1 3" key="1">
    <citation type="journal article" date="2015" name="Int. J. Syst. Evol. Microbiol.">
        <title>Complete genome sequence of Salinicoccus halodurans H3B36, isolated from the Qaidam Basin in China.</title>
        <authorList>
            <person name="Jiang K."/>
            <person name="Xue Y."/>
            <person name="Ma Y."/>
        </authorList>
    </citation>
    <scope>NUCLEOTIDE SEQUENCE [LARGE SCALE GENOMIC DNA]</scope>
    <source>
        <strain evidence="1 3">H3B36</strain>
    </source>
</reference>
<evidence type="ECO:0000313" key="4">
    <source>
        <dbReference type="Proteomes" id="UP000183090"/>
    </source>
</evidence>
<dbReference type="RefSeq" id="WP_046789694.1">
    <property type="nucleotide sequence ID" value="NZ_CP011366.1"/>
</dbReference>
<reference evidence="3" key="2">
    <citation type="submission" date="2015-04" db="EMBL/GenBank/DDBJ databases">
        <title>Complete genome sequence of Salinicoccus halodurans strain H3B36, isolated from the Qaidam basin of China.</title>
        <authorList>
            <person name="Ma Y."/>
            <person name="Jiang K."/>
            <person name="Xue Y."/>
        </authorList>
    </citation>
    <scope>NUCLEOTIDE SEQUENCE [LARGE SCALE GENOMIC DNA]</scope>
    <source>
        <strain evidence="3">H3B36</strain>
    </source>
</reference>